<organism evidence="2 3">
    <name type="scientific">Sutcliffiella horikoshii</name>
    <dbReference type="NCBI Taxonomy" id="79883"/>
    <lineage>
        <taxon>Bacteria</taxon>
        <taxon>Bacillati</taxon>
        <taxon>Bacillota</taxon>
        <taxon>Bacilli</taxon>
        <taxon>Bacillales</taxon>
        <taxon>Bacillaceae</taxon>
        <taxon>Sutcliffiella</taxon>
    </lineage>
</organism>
<dbReference type="Pfam" id="PF01527">
    <property type="entry name" value="HTH_Tnp_1"/>
    <property type="match status" value="1"/>
</dbReference>
<dbReference type="Proteomes" id="UP000195573">
    <property type="component" value="Chromosome"/>
</dbReference>
<gene>
    <name evidence="2" type="ORF">B4U37_18150</name>
</gene>
<dbReference type="SUPFAM" id="SSF46689">
    <property type="entry name" value="Homeodomain-like"/>
    <property type="match status" value="1"/>
</dbReference>
<feature type="coiled-coil region" evidence="1">
    <location>
        <begin position="73"/>
        <end position="128"/>
    </location>
</feature>
<proteinExistence type="predicted"/>
<evidence type="ECO:0000313" key="2">
    <source>
        <dbReference type="EMBL" id="ART77834.1"/>
    </source>
</evidence>
<sequence>MSSGCSIKSGHTYWRHDLIIINNKKDVLIMAKYKSYSPEFKEFVVKQIELDGHKIVDVSQNLDIPYDTLQKWLKKYRDQKKAEEKNAQNQLLTATEYREMFEAERKSKLELEEELTILKKAMHIFTQEKK</sequence>
<dbReference type="InterPro" id="IPR002514">
    <property type="entry name" value="Transposase_8"/>
</dbReference>
<evidence type="ECO:0000256" key="1">
    <source>
        <dbReference type="SAM" id="Coils"/>
    </source>
</evidence>
<reference evidence="2 3" key="1">
    <citation type="submission" date="2017-04" db="EMBL/GenBank/DDBJ databases">
        <title>Complete Genome Sequence of the Bacillus horikoshii 20a strain from Cuatro Cienegas, Coahuila, Mexico.</title>
        <authorList>
            <person name="Zarza E."/>
            <person name="Alcaraz L.D."/>
            <person name="Aguilar-Salinas B."/>
            <person name="Islas A."/>
            <person name="Olmedo-Alvarez G."/>
        </authorList>
    </citation>
    <scope>NUCLEOTIDE SEQUENCE [LARGE SCALE GENOMIC DNA]</scope>
    <source>
        <strain evidence="2 3">20a</strain>
    </source>
</reference>
<keyword evidence="1" id="KW-0175">Coiled coil</keyword>
<dbReference type="Gene3D" id="1.10.10.60">
    <property type="entry name" value="Homeodomain-like"/>
    <property type="match status" value="1"/>
</dbReference>
<name>A0ABM6KN34_9BACI</name>
<evidence type="ECO:0000313" key="3">
    <source>
        <dbReference type="Proteomes" id="UP000195573"/>
    </source>
</evidence>
<protein>
    <recommendedName>
        <fullName evidence="4">Transposase</fullName>
    </recommendedName>
</protein>
<keyword evidence="3" id="KW-1185">Reference proteome</keyword>
<accession>A0ABM6KN34</accession>
<dbReference type="InterPro" id="IPR009057">
    <property type="entry name" value="Homeodomain-like_sf"/>
</dbReference>
<dbReference type="EMBL" id="CP020880">
    <property type="protein sequence ID" value="ART77834.1"/>
    <property type="molecule type" value="Genomic_DNA"/>
</dbReference>
<evidence type="ECO:0008006" key="4">
    <source>
        <dbReference type="Google" id="ProtNLM"/>
    </source>
</evidence>